<dbReference type="Pfam" id="PF26162">
    <property type="entry name" value="YwzD"/>
    <property type="match status" value="1"/>
</dbReference>
<name>A0ABR9QFJ1_9BACI</name>
<dbReference type="RefSeq" id="WP_193534733.1">
    <property type="nucleotide sequence ID" value="NZ_JADCLJ010000007.1"/>
</dbReference>
<dbReference type="Proteomes" id="UP001516662">
    <property type="component" value="Unassembled WGS sequence"/>
</dbReference>
<dbReference type="InterPro" id="IPR058930">
    <property type="entry name" value="YwzD"/>
</dbReference>
<organism evidence="1 2">
    <name type="scientific">Litchfieldia luteola</name>
    <dbReference type="NCBI Taxonomy" id="682179"/>
    <lineage>
        <taxon>Bacteria</taxon>
        <taxon>Bacillati</taxon>
        <taxon>Bacillota</taxon>
        <taxon>Bacilli</taxon>
        <taxon>Bacillales</taxon>
        <taxon>Bacillaceae</taxon>
        <taxon>Litchfieldia</taxon>
    </lineage>
</organism>
<evidence type="ECO:0000313" key="2">
    <source>
        <dbReference type="Proteomes" id="UP001516662"/>
    </source>
</evidence>
<accession>A0ABR9QFJ1</accession>
<dbReference type="EMBL" id="JADCLJ010000007">
    <property type="protein sequence ID" value="MBE4907267.1"/>
    <property type="molecule type" value="Genomic_DNA"/>
</dbReference>
<sequence>MDRKENIHERNYNITEEKLRQIMLRAYIKGENLKNIDANELIQDIAKNLKGKPGA</sequence>
<comment type="caution">
    <text evidence="1">The sequence shown here is derived from an EMBL/GenBank/DDBJ whole genome shotgun (WGS) entry which is preliminary data.</text>
</comment>
<keyword evidence="2" id="KW-1185">Reference proteome</keyword>
<proteinExistence type="predicted"/>
<evidence type="ECO:0000313" key="1">
    <source>
        <dbReference type="EMBL" id="MBE4907267.1"/>
    </source>
</evidence>
<gene>
    <name evidence="1" type="ORF">IMZ08_04235</name>
</gene>
<reference evidence="1 2" key="1">
    <citation type="submission" date="2020-10" db="EMBL/GenBank/DDBJ databases">
        <title>Bacillus sp. HD4P25, an endophyte from a halophyte.</title>
        <authorList>
            <person name="Sun J.-Q."/>
        </authorList>
    </citation>
    <scope>NUCLEOTIDE SEQUENCE [LARGE SCALE GENOMIC DNA]</scope>
    <source>
        <strain evidence="1 2">YIM 93174</strain>
    </source>
</reference>
<protein>
    <submittedName>
        <fullName evidence="1">Uncharacterized protein</fullName>
    </submittedName>
</protein>